<dbReference type="AlphaFoldDB" id="A0A7U2I401"/>
<sequence length="133" mass="14961">MTSSELSNTKSNISDKQLSPVNMQQIAEMLKSEILKVMHKGILPAIRHEVEGIIEGTISHYDSPNRREVQSKKVSEMVRQGVEIKEEGRIGTLQIGILFGNQQKRTEITYRGSMVREDKHGSGIPEQRSETGE</sequence>
<reference evidence="3" key="1">
    <citation type="journal article" date="2021" name="BMC Genomics">
        <title>Chromosome-level genome assembly and manually-curated proteome of model necrotroph Parastagonospora nodorum Sn15 reveals a genome-wide trove of candidate effector homologs, and redundancy of virulence-related functions within an accessory chromosome.</title>
        <authorList>
            <person name="Bertazzoni S."/>
            <person name="Jones D.A.B."/>
            <person name="Phan H.T."/>
            <person name="Tan K.-C."/>
            <person name="Hane J.K."/>
        </authorList>
    </citation>
    <scope>NUCLEOTIDE SEQUENCE [LARGE SCALE GENOMIC DNA]</scope>
    <source>
        <strain evidence="3">SN15 / ATCC MYA-4574 / FGSC 10173)</strain>
    </source>
</reference>
<proteinExistence type="predicted"/>
<keyword evidence="3" id="KW-1185">Reference proteome</keyword>
<gene>
    <name evidence="2" type="ORF">JI435_094400</name>
</gene>
<dbReference type="KEGG" id="pno:SNOG_09440"/>
<dbReference type="VEuPathDB" id="FungiDB:JI435_094400"/>
<evidence type="ECO:0000256" key="1">
    <source>
        <dbReference type="SAM" id="MobiDB-lite"/>
    </source>
</evidence>
<evidence type="ECO:0000313" key="3">
    <source>
        <dbReference type="Proteomes" id="UP000663193"/>
    </source>
</evidence>
<protein>
    <submittedName>
        <fullName evidence="2">Uncharacterized protein</fullName>
    </submittedName>
</protein>
<evidence type="ECO:0000313" key="2">
    <source>
        <dbReference type="EMBL" id="QRD00919.1"/>
    </source>
</evidence>
<dbReference type="EMBL" id="CP069033">
    <property type="protein sequence ID" value="QRD00919.1"/>
    <property type="molecule type" value="Genomic_DNA"/>
</dbReference>
<organism evidence="2 3">
    <name type="scientific">Phaeosphaeria nodorum (strain SN15 / ATCC MYA-4574 / FGSC 10173)</name>
    <name type="common">Glume blotch fungus</name>
    <name type="synonym">Parastagonospora nodorum</name>
    <dbReference type="NCBI Taxonomy" id="321614"/>
    <lineage>
        <taxon>Eukaryota</taxon>
        <taxon>Fungi</taxon>
        <taxon>Dikarya</taxon>
        <taxon>Ascomycota</taxon>
        <taxon>Pezizomycotina</taxon>
        <taxon>Dothideomycetes</taxon>
        <taxon>Pleosporomycetidae</taxon>
        <taxon>Pleosporales</taxon>
        <taxon>Pleosporineae</taxon>
        <taxon>Phaeosphaeriaceae</taxon>
        <taxon>Parastagonospora</taxon>
    </lineage>
</organism>
<feature type="region of interest" description="Disordered" evidence="1">
    <location>
        <begin position="114"/>
        <end position="133"/>
    </location>
</feature>
<dbReference type="RefSeq" id="XP_001799733.1">
    <property type="nucleotide sequence ID" value="XM_001799681.1"/>
</dbReference>
<name>A0A7U2I401_PHANO</name>
<accession>A0A7U2I401</accession>
<dbReference type="Proteomes" id="UP000663193">
    <property type="component" value="Chromosome 11"/>
</dbReference>